<reference evidence="2" key="1">
    <citation type="submission" date="2023-05" db="EMBL/GenBank/DDBJ databases">
        <title>Anaerotaeda fermentans gen. nov., sp. nov., a novel anaerobic planctomycete of the new family within the order Sedimentisphaerales isolated from Taman Peninsula, Russia.</title>
        <authorList>
            <person name="Khomyakova M.A."/>
            <person name="Merkel A.Y."/>
            <person name="Slobodkin A.I."/>
        </authorList>
    </citation>
    <scope>NUCLEOTIDE SEQUENCE</scope>
    <source>
        <strain evidence="2">M17dextr</strain>
    </source>
</reference>
<gene>
    <name evidence="2" type="ORF">QJ522_13640</name>
</gene>
<feature type="transmembrane region" description="Helical" evidence="1">
    <location>
        <begin position="21"/>
        <end position="44"/>
    </location>
</feature>
<keyword evidence="1" id="KW-0472">Membrane</keyword>
<evidence type="ECO:0000313" key="2">
    <source>
        <dbReference type="EMBL" id="MDI6450096.1"/>
    </source>
</evidence>
<dbReference type="AlphaFoldDB" id="A0AAW6TWJ7"/>
<dbReference type="EMBL" id="JASCXX010000016">
    <property type="protein sequence ID" value="MDI6450096.1"/>
    <property type="molecule type" value="Genomic_DNA"/>
</dbReference>
<name>A0AAW6TWJ7_9BACT</name>
<evidence type="ECO:0000256" key="1">
    <source>
        <dbReference type="SAM" id="Phobius"/>
    </source>
</evidence>
<evidence type="ECO:0000313" key="3">
    <source>
        <dbReference type="Proteomes" id="UP001431776"/>
    </source>
</evidence>
<accession>A0AAW6TWJ7</accession>
<dbReference type="Proteomes" id="UP001431776">
    <property type="component" value="Unassembled WGS sequence"/>
</dbReference>
<keyword evidence="3" id="KW-1185">Reference proteome</keyword>
<organism evidence="2 3">
    <name type="scientific">Anaerobaca lacustris</name>
    <dbReference type="NCBI Taxonomy" id="3044600"/>
    <lineage>
        <taxon>Bacteria</taxon>
        <taxon>Pseudomonadati</taxon>
        <taxon>Planctomycetota</taxon>
        <taxon>Phycisphaerae</taxon>
        <taxon>Sedimentisphaerales</taxon>
        <taxon>Anaerobacaceae</taxon>
        <taxon>Anaerobaca</taxon>
    </lineage>
</organism>
<comment type="caution">
    <text evidence="2">The sequence shown here is derived from an EMBL/GenBank/DDBJ whole genome shotgun (WGS) entry which is preliminary data.</text>
</comment>
<dbReference type="RefSeq" id="WP_349245505.1">
    <property type="nucleotide sequence ID" value="NZ_JASCXX010000016.1"/>
</dbReference>
<keyword evidence="1" id="KW-1133">Transmembrane helix</keyword>
<protein>
    <submittedName>
        <fullName evidence="2">Uncharacterized protein</fullName>
    </submittedName>
</protein>
<sequence>MSRRMEATQQPPKRTKGTRPLLLIAGLVVVGLCLCLLLGARWVFLRATDMDINSGVLRHQVRVLTLPVAEEQEDSPLSREVRRLGIVTAETPLWKRTSESRLWRGIHVCYIYGGVLARATELVMSLELSKTPDDERREVLQRFMLALQSADPQHAEQQARLITDEIAGRAPRPAQ</sequence>
<keyword evidence="1" id="KW-0812">Transmembrane</keyword>
<proteinExistence type="predicted"/>